<sequence>MDKTRFQTLQCHKHQKKHLQFIQVNDVLNQQSQNKQLFYCSSCFNHDLEFKSINFLMIDQILQEAETSIIPKWPPVNNYQLIQDLIDLTSKESELNYEKQIIDFFNELKEQLLAKIDIIQKKMINETHKYPIDNHQIIKKYQEVSNILQFKQLLMNEQGNNLQEHSTLCRQFIQQIESQKDKNTELLQSLLTQSNQLQKSFDSEYPIIIKQQLFTLIDSISFFNQDISQASLNQRNQSAQQSRISTQNSNKITADLIMKLISNKSNFCSDQFLNELNLSLQKLNPLLQQLKFNSIFQENKEPIEFTKISEEKLNLVEEYVKHSIQLTSDQQYENSTKNMLELKQINEIMNSKMNFLNQEFIQKFENWAVEMQPFLKQINLQNCFQDKNKFDLLKNLGDNRINELIMTNQKGLFYLNLNLVGTEYHNGQKAFVLSKNRNYEYIISKINSDDWTCCISSQDLQKDLKYVFRIQLENINEGREFVVGIMRNSISKNNGGWEDYLSCQLKNQSEYLKISYSYGINNILKGVSQFQAKKDGVLEIRVCLKEKILEVTDYPDYQYKLGLEDRHKSKLEQYEDLRFYLGFKFSDIQICLKDAEIVDKFKD</sequence>
<keyword evidence="1" id="KW-0378">Hydrolase</keyword>
<dbReference type="KEGG" id="tet:TTHERM_01102770"/>
<evidence type="ECO:0000313" key="1">
    <source>
        <dbReference type="EMBL" id="EAR99204.1"/>
    </source>
</evidence>
<accession>Q23RN3</accession>
<dbReference type="EMBL" id="GG662643">
    <property type="protein sequence ID" value="EAR99204.1"/>
    <property type="molecule type" value="Genomic_DNA"/>
</dbReference>
<dbReference type="InParanoid" id="Q23RN3"/>
<keyword evidence="1" id="KW-0645">Protease</keyword>
<dbReference type="HOGENOM" id="CLU_011289_1_0_1"/>
<keyword evidence="1" id="KW-0121">Carboxypeptidase</keyword>
<organism evidence="1 2">
    <name type="scientific">Tetrahymena thermophila (strain SB210)</name>
    <dbReference type="NCBI Taxonomy" id="312017"/>
    <lineage>
        <taxon>Eukaryota</taxon>
        <taxon>Sar</taxon>
        <taxon>Alveolata</taxon>
        <taxon>Ciliophora</taxon>
        <taxon>Intramacronucleata</taxon>
        <taxon>Oligohymenophorea</taxon>
        <taxon>Hymenostomatida</taxon>
        <taxon>Tetrahymenina</taxon>
        <taxon>Tetrahymenidae</taxon>
        <taxon>Tetrahymena</taxon>
    </lineage>
</organism>
<evidence type="ECO:0000313" key="2">
    <source>
        <dbReference type="Proteomes" id="UP000009168"/>
    </source>
</evidence>
<gene>
    <name evidence="1" type="ORF">TTHERM_01102770</name>
</gene>
<dbReference type="AlphaFoldDB" id="Q23RN3"/>
<reference evidence="2" key="1">
    <citation type="journal article" date="2006" name="PLoS Biol.">
        <title>Macronuclear genome sequence of the ciliate Tetrahymena thermophila, a model eukaryote.</title>
        <authorList>
            <person name="Eisen J.A."/>
            <person name="Coyne R.S."/>
            <person name="Wu M."/>
            <person name="Wu D."/>
            <person name="Thiagarajan M."/>
            <person name="Wortman J.R."/>
            <person name="Badger J.H."/>
            <person name="Ren Q."/>
            <person name="Amedeo P."/>
            <person name="Jones K.M."/>
            <person name="Tallon L.J."/>
            <person name="Delcher A.L."/>
            <person name="Salzberg S.L."/>
            <person name="Silva J.C."/>
            <person name="Haas B.J."/>
            <person name="Majoros W.H."/>
            <person name="Farzad M."/>
            <person name="Carlton J.M."/>
            <person name="Smith R.K. Jr."/>
            <person name="Garg J."/>
            <person name="Pearlman R.E."/>
            <person name="Karrer K.M."/>
            <person name="Sun L."/>
            <person name="Manning G."/>
            <person name="Elde N.C."/>
            <person name="Turkewitz A.P."/>
            <person name="Asai D.J."/>
            <person name="Wilkes D.E."/>
            <person name="Wang Y."/>
            <person name="Cai H."/>
            <person name="Collins K."/>
            <person name="Stewart B.A."/>
            <person name="Lee S.R."/>
            <person name="Wilamowska K."/>
            <person name="Weinberg Z."/>
            <person name="Ruzzo W.L."/>
            <person name="Wloga D."/>
            <person name="Gaertig J."/>
            <person name="Frankel J."/>
            <person name="Tsao C.-C."/>
            <person name="Gorovsky M.A."/>
            <person name="Keeling P.J."/>
            <person name="Waller R.F."/>
            <person name="Patron N.J."/>
            <person name="Cherry J.M."/>
            <person name="Stover N.A."/>
            <person name="Krieger C.J."/>
            <person name="del Toro C."/>
            <person name="Ryder H.F."/>
            <person name="Williamson S.C."/>
            <person name="Barbeau R.A."/>
            <person name="Hamilton E.P."/>
            <person name="Orias E."/>
        </authorList>
    </citation>
    <scope>NUCLEOTIDE SEQUENCE [LARGE SCALE GENOMIC DNA]</scope>
    <source>
        <strain evidence="2">SB210</strain>
    </source>
</reference>
<proteinExistence type="predicted"/>
<protein>
    <submittedName>
        <fullName evidence="1">Zinc carboxypeptidase family protein</fullName>
    </submittedName>
</protein>
<dbReference type="Proteomes" id="UP000009168">
    <property type="component" value="Unassembled WGS sequence"/>
</dbReference>
<dbReference type="eggNOG" id="ENOG502RT3E">
    <property type="taxonomic scope" value="Eukaryota"/>
</dbReference>
<keyword evidence="2" id="KW-1185">Reference proteome</keyword>
<dbReference type="GeneID" id="7824963"/>
<dbReference type="RefSeq" id="XP_001019449.1">
    <property type="nucleotide sequence ID" value="XM_001019449.1"/>
</dbReference>
<name>Q23RN3_TETTS</name>
<dbReference type="GO" id="GO:0004180">
    <property type="term" value="F:carboxypeptidase activity"/>
    <property type="evidence" value="ECO:0007669"/>
    <property type="project" value="UniProtKB-KW"/>
</dbReference>